<comment type="subcellular location">
    <subcellularLocation>
        <location evidence="1">Membrane</location>
        <topology evidence="1">Multi-pass membrane protein</topology>
    </subcellularLocation>
</comment>
<feature type="transmembrane region" description="Helical" evidence="7">
    <location>
        <begin position="89"/>
        <end position="108"/>
    </location>
</feature>
<dbReference type="PROSITE" id="PS50244">
    <property type="entry name" value="S5A_REDUCTASE"/>
    <property type="match status" value="1"/>
</dbReference>
<proteinExistence type="inferred from homology"/>
<gene>
    <name evidence="9" type="ORF">HMN09_00291000</name>
</gene>
<evidence type="ECO:0000256" key="1">
    <source>
        <dbReference type="ARBA" id="ARBA00004141"/>
    </source>
</evidence>
<feature type="transmembrane region" description="Helical" evidence="7">
    <location>
        <begin position="160"/>
        <end position="179"/>
    </location>
</feature>
<dbReference type="GO" id="GO:0016020">
    <property type="term" value="C:membrane"/>
    <property type="evidence" value="ECO:0007669"/>
    <property type="project" value="UniProtKB-SubCell"/>
</dbReference>
<feature type="region of interest" description="Disordered" evidence="6">
    <location>
        <begin position="193"/>
        <end position="251"/>
    </location>
</feature>
<dbReference type="GO" id="GO:0016627">
    <property type="term" value="F:oxidoreductase activity, acting on the CH-CH group of donors"/>
    <property type="evidence" value="ECO:0007669"/>
    <property type="project" value="InterPro"/>
</dbReference>
<evidence type="ECO:0000313" key="9">
    <source>
        <dbReference type="EMBL" id="KAF7319518.1"/>
    </source>
</evidence>
<evidence type="ECO:0000256" key="7">
    <source>
        <dbReference type="SAM" id="Phobius"/>
    </source>
</evidence>
<feature type="compositionally biased region" description="Low complexity" evidence="6">
    <location>
        <begin position="200"/>
        <end position="245"/>
    </location>
</feature>
<organism evidence="9 10">
    <name type="scientific">Mycena chlorophos</name>
    <name type="common">Agaric fungus</name>
    <name type="synonym">Agaricus chlorophos</name>
    <dbReference type="NCBI Taxonomy" id="658473"/>
    <lineage>
        <taxon>Eukaryota</taxon>
        <taxon>Fungi</taxon>
        <taxon>Dikarya</taxon>
        <taxon>Basidiomycota</taxon>
        <taxon>Agaricomycotina</taxon>
        <taxon>Agaricomycetes</taxon>
        <taxon>Agaricomycetidae</taxon>
        <taxon>Agaricales</taxon>
        <taxon>Marasmiineae</taxon>
        <taxon>Mycenaceae</taxon>
        <taxon>Mycena</taxon>
    </lineage>
</organism>
<dbReference type="AlphaFoldDB" id="A0A8H6WLV0"/>
<feature type="domain" description="3-oxo-5-alpha-steroid 4-dehydrogenase C-terminal" evidence="8">
    <location>
        <begin position="255"/>
        <end position="287"/>
    </location>
</feature>
<dbReference type="Pfam" id="PF02544">
    <property type="entry name" value="Steroid_dh"/>
    <property type="match status" value="3"/>
</dbReference>
<dbReference type="InterPro" id="IPR039357">
    <property type="entry name" value="SRD5A/TECR"/>
</dbReference>
<dbReference type="Proteomes" id="UP000613580">
    <property type="component" value="Unassembled WGS sequence"/>
</dbReference>
<dbReference type="PANTHER" id="PTHR10556">
    <property type="entry name" value="3-OXO-5-ALPHA-STEROID 4-DEHYDROGENASE"/>
    <property type="match status" value="1"/>
</dbReference>
<evidence type="ECO:0000259" key="8">
    <source>
        <dbReference type="Pfam" id="PF02544"/>
    </source>
</evidence>
<feature type="transmembrane region" description="Helical" evidence="7">
    <location>
        <begin position="129"/>
        <end position="148"/>
    </location>
</feature>
<dbReference type="GO" id="GO:0006629">
    <property type="term" value="P:lipid metabolic process"/>
    <property type="evidence" value="ECO:0007669"/>
    <property type="project" value="InterPro"/>
</dbReference>
<dbReference type="OrthoDB" id="5788137at2759"/>
<sequence length="359" mass="39618">MYGLSSTQLQLLYDGARKWFSISNFFIGPFTFFVDAPFGRFTPEKGSIFHGVLLVDGIKSWIVMELVSPTMFLYTFFNAPLSNGVRPSVSLGSPPSLLIGAYLIHYLNRAILSPLRTPSRSKAHIITPAFAVAFNTFNGSLLGAFFSSPDAPQASAFSRVSFWVGMAMWVWGFVGNVVHDEILLDLRRKAKSKGKGKETNGYSNGHSNGTSNGYSNGNSNGYSNGNSNGHSNGHSNGQSNGHSNGQANGTSSTGEHYAIPYGLLYRYISYPNYFCEWVEWLGFAIAADPRILAVAVSGSRAALTGPSTAFFPLLSPPWIFFFSELVLMYPRAYRGHQWYLNKFGESYPKERRIVIPFLH</sequence>
<evidence type="ECO:0000313" key="10">
    <source>
        <dbReference type="Proteomes" id="UP000613580"/>
    </source>
</evidence>
<accession>A0A8H6WLV0</accession>
<evidence type="ECO:0000256" key="5">
    <source>
        <dbReference type="ARBA" id="ARBA00023136"/>
    </source>
</evidence>
<feature type="domain" description="3-oxo-5-alpha-steroid 4-dehydrogenase C-terminal" evidence="8">
    <location>
        <begin position="125"/>
        <end position="193"/>
    </location>
</feature>
<feature type="transmembrane region" description="Helical" evidence="7">
    <location>
        <begin position="58"/>
        <end position="77"/>
    </location>
</feature>
<feature type="domain" description="3-oxo-5-alpha-steroid 4-dehydrogenase C-terminal" evidence="8">
    <location>
        <begin position="316"/>
        <end position="358"/>
    </location>
</feature>
<evidence type="ECO:0000256" key="2">
    <source>
        <dbReference type="ARBA" id="ARBA00007742"/>
    </source>
</evidence>
<feature type="transmembrane region" description="Helical" evidence="7">
    <location>
        <begin position="20"/>
        <end position="38"/>
    </location>
</feature>
<reference evidence="9" key="1">
    <citation type="submission" date="2020-05" db="EMBL/GenBank/DDBJ databases">
        <title>Mycena genomes resolve the evolution of fungal bioluminescence.</title>
        <authorList>
            <person name="Tsai I.J."/>
        </authorList>
    </citation>
    <scope>NUCLEOTIDE SEQUENCE</scope>
    <source>
        <strain evidence="9">110903Hualien_Pintung</strain>
    </source>
</reference>
<keyword evidence="4 7" id="KW-1133">Transmembrane helix</keyword>
<comment type="similarity">
    <text evidence="2">Belongs to the steroid 5-alpha reductase family.</text>
</comment>
<evidence type="ECO:0000256" key="3">
    <source>
        <dbReference type="ARBA" id="ARBA00022692"/>
    </source>
</evidence>
<dbReference type="PANTHER" id="PTHR10556:SF43">
    <property type="entry name" value="STEROID 5-ALPHA-REDUCTASE DET2"/>
    <property type="match status" value="1"/>
</dbReference>
<keyword evidence="5 7" id="KW-0472">Membrane</keyword>
<name>A0A8H6WLV0_MYCCL</name>
<protein>
    <submittedName>
        <fullName evidence="9">S5A-REDUCTASE domain-containing protein</fullName>
    </submittedName>
</protein>
<evidence type="ECO:0000256" key="6">
    <source>
        <dbReference type="SAM" id="MobiDB-lite"/>
    </source>
</evidence>
<evidence type="ECO:0000256" key="4">
    <source>
        <dbReference type="ARBA" id="ARBA00022989"/>
    </source>
</evidence>
<keyword evidence="10" id="KW-1185">Reference proteome</keyword>
<comment type="caution">
    <text evidence="9">The sequence shown here is derived from an EMBL/GenBank/DDBJ whole genome shotgun (WGS) entry which is preliminary data.</text>
</comment>
<dbReference type="InterPro" id="IPR001104">
    <property type="entry name" value="3-oxo-5_a-steroid_4-DH_C"/>
</dbReference>
<dbReference type="EMBL" id="JACAZE010000003">
    <property type="protein sequence ID" value="KAF7319518.1"/>
    <property type="molecule type" value="Genomic_DNA"/>
</dbReference>
<keyword evidence="3 7" id="KW-0812">Transmembrane</keyword>